<dbReference type="GeneID" id="115472473"/>
<evidence type="ECO:0000259" key="8">
    <source>
        <dbReference type="Pfam" id="PF06607"/>
    </source>
</evidence>
<organism evidence="9 10">
    <name type="scientific">Microcaecilia unicolor</name>
    <dbReference type="NCBI Taxonomy" id="1415580"/>
    <lineage>
        <taxon>Eukaryota</taxon>
        <taxon>Metazoa</taxon>
        <taxon>Chordata</taxon>
        <taxon>Craniata</taxon>
        <taxon>Vertebrata</taxon>
        <taxon>Euteleostomi</taxon>
        <taxon>Amphibia</taxon>
        <taxon>Gymnophiona</taxon>
        <taxon>Siphonopidae</taxon>
        <taxon>Microcaecilia</taxon>
    </lineage>
</organism>
<proteinExistence type="inferred from homology"/>
<comment type="subcellular location">
    <subcellularLocation>
        <location evidence="1">Secreted</location>
    </subcellularLocation>
</comment>
<protein>
    <submittedName>
        <fullName evidence="10">Prokineticin-2</fullName>
    </submittedName>
</protein>
<evidence type="ECO:0000256" key="6">
    <source>
        <dbReference type="ARBA" id="ARBA00023259"/>
    </source>
</evidence>
<dbReference type="GO" id="GO:0005576">
    <property type="term" value="C:extracellular region"/>
    <property type="evidence" value="ECO:0007669"/>
    <property type="project" value="UniProtKB-SubCell"/>
</dbReference>
<reference evidence="10" key="1">
    <citation type="submission" date="2025-08" db="UniProtKB">
        <authorList>
            <consortium name="RefSeq"/>
        </authorList>
    </citation>
    <scope>IDENTIFICATION</scope>
</reference>
<feature type="chain" id="PRO_5028200149" evidence="7">
    <location>
        <begin position="24"/>
        <end position="104"/>
    </location>
</feature>
<dbReference type="SUPFAM" id="SSF57190">
    <property type="entry name" value="Colipase-like"/>
    <property type="match status" value="2"/>
</dbReference>
<gene>
    <name evidence="10" type="primary">PROK2</name>
</gene>
<name>A0A6P7Y522_9AMPH</name>
<comment type="similarity">
    <text evidence="2">Belongs to the AVIT (prokineticin) family.</text>
</comment>
<dbReference type="RefSeq" id="XP_030062622.1">
    <property type="nucleotide sequence ID" value="XM_030206762.1"/>
</dbReference>
<keyword evidence="6" id="KW-1213">G-protein coupled receptor impairing toxin</keyword>
<dbReference type="Pfam" id="PF06607">
    <property type="entry name" value="Prokineticin"/>
    <property type="match status" value="1"/>
</dbReference>
<feature type="domain" description="Prokineticin" evidence="8">
    <location>
        <begin position="8"/>
        <end position="101"/>
    </location>
</feature>
<feature type="signal peptide" evidence="7">
    <location>
        <begin position="1"/>
        <end position="23"/>
    </location>
</feature>
<evidence type="ECO:0000313" key="10">
    <source>
        <dbReference type="RefSeq" id="XP_030062622.1"/>
    </source>
</evidence>
<dbReference type="InterPro" id="IPR023569">
    <property type="entry name" value="Prokineticin_domain"/>
</dbReference>
<evidence type="ECO:0000256" key="2">
    <source>
        <dbReference type="ARBA" id="ARBA00006999"/>
    </source>
</evidence>
<dbReference type="Proteomes" id="UP000515156">
    <property type="component" value="Chromosome 6"/>
</dbReference>
<dbReference type="AlphaFoldDB" id="A0A6P7Y522"/>
<keyword evidence="7" id="KW-0732">Signal</keyword>
<dbReference type="PANTHER" id="PTHR18821:SF2">
    <property type="entry name" value="DICKKOPF-RELATED PROTEIN 3-LIKE"/>
    <property type="match status" value="1"/>
</dbReference>
<dbReference type="GO" id="GO:0001935">
    <property type="term" value="P:endothelial cell proliferation"/>
    <property type="evidence" value="ECO:0007669"/>
    <property type="project" value="TreeGrafter"/>
</dbReference>
<evidence type="ECO:0000256" key="5">
    <source>
        <dbReference type="ARBA" id="ARBA00023157"/>
    </source>
</evidence>
<evidence type="ECO:0000256" key="3">
    <source>
        <dbReference type="ARBA" id="ARBA00022525"/>
    </source>
</evidence>
<sequence>MTTALHLLAVASLLLLLLSAGDGAIITGACVHDSQCGEGTCCAVSLWISSLRMCTPVGIDGEECHPLSRKIPFSGTRLHHTCPCQPHLKCLKTADNRYKCLSPS</sequence>
<evidence type="ECO:0000256" key="7">
    <source>
        <dbReference type="SAM" id="SignalP"/>
    </source>
</evidence>
<keyword evidence="4" id="KW-0800">Toxin</keyword>
<dbReference type="Gene3D" id="2.10.80.10">
    <property type="entry name" value="Lipase, subunit A"/>
    <property type="match status" value="1"/>
</dbReference>
<dbReference type="GO" id="GO:0090729">
    <property type="term" value="F:toxin activity"/>
    <property type="evidence" value="ECO:0007669"/>
    <property type="project" value="UniProtKB-KW"/>
</dbReference>
<dbReference type="InterPro" id="IPR009523">
    <property type="entry name" value="Prokineticin"/>
</dbReference>
<keyword evidence="5" id="KW-1015">Disulfide bond</keyword>
<evidence type="ECO:0000256" key="4">
    <source>
        <dbReference type="ARBA" id="ARBA00022656"/>
    </source>
</evidence>
<dbReference type="CTD" id="60675"/>
<accession>A0A6P7Y522</accession>
<keyword evidence="3" id="KW-0964">Secreted</keyword>
<dbReference type="PANTHER" id="PTHR18821">
    <property type="entry name" value="PROKINETICIN"/>
    <property type="match status" value="1"/>
</dbReference>
<dbReference type="KEGG" id="muo:115472473"/>
<dbReference type="InParanoid" id="A0A6P7Y522"/>
<dbReference type="OrthoDB" id="6433669at2759"/>
<evidence type="ECO:0000313" key="9">
    <source>
        <dbReference type="Proteomes" id="UP000515156"/>
    </source>
</evidence>
<evidence type="ECO:0000256" key="1">
    <source>
        <dbReference type="ARBA" id="ARBA00004613"/>
    </source>
</evidence>
<keyword evidence="9" id="KW-1185">Reference proteome</keyword>